<reference evidence="8 9" key="2">
    <citation type="journal article" date="2011" name="Stand. Genomic Sci.">
        <title>Complete genome sequence of Isosphaera pallida type strain (IS1B).</title>
        <authorList>
            <consortium name="US DOE Joint Genome Institute (JGI-PGF)"/>
            <person name="Goker M."/>
            <person name="Cleland D."/>
            <person name="Saunders E."/>
            <person name="Lapidus A."/>
            <person name="Nolan M."/>
            <person name="Lucas S."/>
            <person name="Hammon N."/>
            <person name="Deshpande S."/>
            <person name="Cheng J.F."/>
            <person name="Tapia R."/>
            <person name="Han C."/>
            <person name="Goodwin L."/>
            <person name="Pitluck S."/>
            <person name="Liolios K."/>
            <person name="Pagani I."/>
            <person name="Ivanova N."/>
            <person name="Mavromatis K."/>
            <person name="Pati A."/>
            <person name="Chen A."/>
            <person name="Palaniappan K."/>
            <person name="Land M."/>
            <person name="Hauser L."/>
            <person name="Chang Y.J."/>
            <person name="Jeffries C.D."/>
            <person name="Detter J.C."/>
            <person name="Beck B."/>
            <person name="Woyke T."/>
            <person name="Bristow J."/>
            <person name="Eisen J.A."/>
            <person name="Markowitz V."/>
            <person name="Hugenholtz P."/>
            <person name="Kyrpides N.C."/>
            <person name="Klenk H.P."/>
        </authorList>
    </citation>
    <scope>NUCLEOTIDE SEQUENCE [LARGE SCALE GENOMIC DNA]</scope>
    <source>
        <strain evidence="9">ATCC 43644 / DSM 9630 / IS1B</strain>
    </source>
</reference>
<evidence type="ECO:0000256" key="4">
    <source>
        <dbReference type="ARBA" id="ARBA00022679"/>
    </source>
</evidence>
<dbReference type="eggNOG" id="COG0436">
    <property type="taxonomic scope" value="Bacteria"/>
</dbReference>
<dbReference type="STRING" id="575540.Isop_0587"/>
<dbReference type="PROSITE" id="PS00105">
    <property type="entry name" value="AA_TRANSFER_CLASS_1"/>
    <property type="match status" value="1"/>
</dbReference>
<evidence type="ECO:0000313" key="8">
    <source>
        <dbReference type="EMBL" id="ADV61180.1"/>
    </source>
</evidence>
<dbReference type="Gene3D" id="3.40.640.10">
    <property type="entry name" value="Type I PLP-dependent aspartate aminotransferase-like (Major domain)"/>
    <property type="match status" value="1"/>
</dbReference>
<evidence type="ECO:0000313" key="9">
    <source>
        <dbReference type="Proteomes" id="UP000008631"/>
    </source>
</evidence>
<keyword evidence="4 6" id="KW-0808">Transferase</keyword>
<reference key="1">
    <citation type="submission" date="2010-11" db="EMBL/GenBank/DDBJ databases">
        <title>The complete sequence of chromosome of Isophaera pallida ATCC 43644.</title>
        <authorList>
            <consortium name="US DOE Joint Genome Institute (JGI-PGF)"/>
            <person name="Lucas S."/>
            <person name="Copeland A."/>
            <person name="Lapidus A."/>
            <person name="Bruce D."/>
            <person name="Goodwin L."/>
            <person name="Pitluck S."/>
            <person name="Kyrpides N."/>
            <person name="Mavromatis K."/>
            <person name="Pagani I."/>
            <person name="Ivanova N."/>
            <person name="Saunders E."/>
            <person name="Brettin T."/>
            <person name="Detter J.C."/>
            <person name="Han C."/>
            <person name="Tapia R."/>
            <person name="Land M."/>
            <person name="Hauser L."/>
            <person name="Markowitz V."/>
            <person name="Cheng J.-F."/>
            <person name="Hugenholtz P."/>
            <person name="Woyke T."/>
            <person name="Wu D."/>
            <person name="Eisen J.A."/>
        </authorList>
    </citation>
    <scope>NUCLEOTIDE SEQUENCE</scope>
    <source>
        <strain>ATCC 43644</strain>
    </source>
</reference>
<dbReference type="InterPro" id="IPR004839">
    <property type="entry name" value="Aminotransferase_I/II_large"/>
</dbReference>
<dbReference type="GO" id="GO:0006520">
    <property type="term" value="P:amino acid metabolic process"/>
    <property type="evidence" value="ECO:0007669"/>
    <property type="project" value="InterPro"/>
</dbReference>
<comment type="cofactor">
    <cofactor evidence="1 6">
        <name>pyridoxal 5'-phosphate</name>
        <dbReference type="ChEBI" id="CHEBI:597326"/>
    </cofactor>
</comment>
<dbReference type="GO" id="GO:0030170">
    <property type="term" value="F:pyridoxal phosphate binding"/>
    <property type="evidence" value="ECO:0007669"/>
    <property type="project" value="InterPro"/>
</dbReference>
<organism evidence="8 9">
    <name type="scientific">Isosphaera pallida (strain ATCC 43644 / DSM 9630 / IS1B)</name>
    <dbReference type="NCBI Taxonomy" id="575540"/>
    <lineage>
        <taxon>Bacteria</taxon>
        <taxon>Pseudomonadati</taxon>
        <taxon>Planctomycetota</taxon>
        <taxon>Planctomycetia</taxon>
        <taxon>Isosphaerales</taxon>
        <taxon>Isosphaeraceae</taxon>
        <taxon>Isosphaera</taxon>
    </lineage>
</organism>
<evidence type="ECO:0000256" key="1">
    <source>
        <dbReference type="ARBA" id="ARBA00001933"/>
    </source>
</evidence>
<dbReference type="EC" id="2.6.1.-" evidence="6"/>
<dbReference type="GO" id="GO:0008483">
    <property type="term" value="F:transaminase activity"/>
    <property type="evidence" value="ECO:0007669"/>
    <property type="project" value="UniProtKB-KW"/>
</dbReference>
<dbReference type="InterPro" id="IPR015424">
    <property type="entry name" value="PyrdxlP-dep_Trfase"/>
</dbReference>
<keyword evidence="9" id="KW-1185">Reference proteome</keyword>
<dbReference type="SUPFAM" id="SSF53383">
    <property type="entry name" value="PLP-dependent transferases"/>
    <property type="match status" value="1"/>
</dbReference>
<dbReference type="InParanoid" id="E8R062"/>
<dbReference type="InterPro" id="IPR015421">
    <property type="entry name" value="PyrdxlP-dep_Trfase_major"/>
</dbReference>
<keyword evidence="5" id="KW-0663">Pyridoxal phosphate</keyword>
<evidence type="ECO:0000256" key="5">
    <source>
        <dbReference type="ARBA" id="ARBA00022898"/>
    </source>
</evidence>
<dbReference type="HOGENOM" id="CLU_017584_4_3_0"/>
<feature type="domain" description="Aminotransferase class I/classII large" evidence="7">
    <location>
        <begin position="34"/>
        <end position="389"/>
    </location>
</feature>
<dbReference type="CDD" id="cd00609">
    <property type="entry name" value="AAT_like"/>
    <property type="match status" value="1"/>
</dbReference>
<dbReference type="OrthoDB" id="231967at2"/>
<dbReference type="EMBL" id="CP002353">
    <property type="protein sequence ID" value="ADV61180.1"/>
    <property type="molecule type" value="Genomic_DNA"/>
</dbReference>
<accession>E8R062</accession>
<gene>
    <name evidence="8" type="ordered locus">Isop_0587</name>
</gene>
<dbReference type="Pfam" id="PF00155">
    <property type="entry name" value="Aminotran_1_2"/>
    <property type="match status" value="1"/>
</dbReference>
<dbReference type="PANTHER" id="PTHR46383:SF1">
    <property type="entry name" value="ASPARTATE AMINOTRANSFERASE"/>
    <property type="match status" value="1"/>
</dbReference>
<evidence type="ECO:0000256" key="6">
    <source>
        <dbReference type="RuleBase" id="RU000481"/>
    </source>
</evidence>
<sequence length="396" mass="43098">MALSLAERARLISPSATIAMAQKARDLKAQGRTIFDFTLGESDFDTPENVGRAAWRAIERGKTRYTPAAGIPELRDAVARLYRDRGLETTAKQVVISNGAKHALHNAFMALVNPGDEVIVPAPFWVSYADLIRLAGGVPIILNTSESDDFKLKPDAFRAAVTPRTRLLLLNSPCNPTGMVYSVEEQTALADAILETEVGVVSDEIYEQLIFDGTEPVCFATLRPGLADRVVTISGVSKSYAMTGWRIGWAVAPPAIAGFMADLQSQETSNPCSISQHAALEAITGPQDSVREMREEFARRRLYALERVAQLPDVTCRPPSGAFYLFLNVSAHYGRTLGERLVTNSTEFCMAALETAGVALVMGQAFGADHYVRLSYATDLETLSQGFDALADFLKK</sequence>
<dbReference type="Proteomes" id="UP000008631">
    <property type="component" value="Chromosome"/>
</dbReference>
<dbReference type="PANTHER" id="PTHR46383">
    <property type="entry name" value="ASPARTATE AMINOTRANSFERASE"/>
    <property type="match status" value="1"/>
</dbReference>
<evidence type="ECO:0000256" key="2">
    <source>
        <dbReference type="ARBA" id="ARBA00007441"/>
    </source>
</evidence>
<dbReference type="InterPro" id="IPR050596">
    <property type="entry name" value="AspAT/PAT-like"/>
</dbReference>
<protein>
    <recommendedName>
        <fullName evidence="6">Aminotransferase</fullName>
        <ecNumber evidence="6">2.6.1.-</ecNumber>
    </recommendedName>
</protein>
<evidence type="ECO:0000256" key="3">
    <source>
        <dbReference type="ARBA" id="ARBA00022576"/>
    </source>
</evidence>
<dbReference type="KEGG" id="ipa:Isop_0587"/>
<dbReference type="FunFam" id="3.40.640.10:FF:000033">
    <property type="entry name" value="Aspartate aminotransferase"/>
    <property type="match status" value="1"/>
</dbReference>
<comment type="similarity">
    <text evidence="2 6">Belongs to the class-I pyridoxal-phosphate-dependent aminotransferase family.</text>
</comment>
<evidence type="ECO:0000259" key="7">
    <source>
        <dbReference type="Pfam" id="PF00155"/>
    </source>
</evidence>
<name>E8R062_ISOPI</name>
<keyword evidence="3 6" id="KW-0032">Aminotransferase</keyword>
<dbReference type="InterPro" id="IPR004838">
    <property type="entry name" value="NHTrfase_class1_PyrdxlP-BS"/>
</dbReference>
<dbReference type="FunCoup" id="E8R062">
    <property type="interactions" value="291"/>
</dbReference>
<dbReference type="Gene3D" id="3.90.1150.10">
    <property type="entry name" value="Aspartate Aminotransferase, domain 1"/>
    <property type="match status" value="1"/>
</dbReference>
<dbReference type="InterPro" id="IPR015422">
    <property type="entry name" value="PyrdxlP-dep_Trfase_small"/>
</dbReference>
<dbReference type="AlphaFoldDB" id="E8R062"/>
<proteinExistence type="inferred from homology"/>
<dbReference type="RefSeq" id="WP_013563469.1">
    <property type="nucleotide sequence ID" value="NC_014962.1"/>
</dbReference>